<name>E3H7Y2_ILYPC</name>
<dbReference type="Proteomes" id="UP000006875">
    <property type="component" value="Chromosome"/>
</dbReference>
<reference evidence="5 6" key="1">
    <citation type="journal article" date="2010" name="Stand. Genomic Sci.">
        <title>Complete genome sequence of Ilyobacter polytropus type strain (CuHbu1).</title>
        <authorList>
            <person name="Sikorski J."/>
            <person name="Chertkov O."/>
            <person name="Lapidus A."/>
            <person name="Nolan M."/>
            <person name="Lucas S."/>
            <person name="Del Rio T.G."/>
            <person name="Tice H."/>
            <person name="Cheng J.F."/>
            <person name="Tapia R."/>
            <person name="Han C."/>
            <person name="Goodwin L."/>
            <person name="Pitluck S."/>
            <person name="Liolios K."/>
            <person name="Ivanova N."/>
            <person name="Mavromatis K."/>
            <person name="Mikhailova N."/>
            <person name="Pati A."/>
            <person name="Chen A."/>
            <person name="Palaniappan K."/>
            <person name="Land M."/>
            <person name="Hauser L."/>
            <person name="Chang Y.J."/>
            <person name="Jeffries C.D."/>
            <person name="Brambilla E."/>
            <person name="Yasawong M."/>
            <person name="Rohde M."/>
            <person name="Pukall R."/>
            <person name="Spring S."/>
            <person name="Goker M."/>
            <person name="Woyke T."/>
            <person name="Bristow J."/>
            <person name="Eisen J.A."/>
            <person name="Markowitz V."/>
            <person name="Hugenholtz P."/>
            <person name="Kyrpides N.C."/>
            <person name="Klenk H.P."/>
        </authorList>
    </citation>
    <scope>NUCLEOTIDE SEQUENCE [LARGE SCALE GENOMIC DNA]</scope>
    <source>
        <strain evidence="6">ATCC 51220 / DSM 2926 / LMG 16218 / CuHBu1</strain>
    </source>
</reference>
<evidence type="ECO:0000256" key="1">
    <source>
        <dbReference type="ARBA" id="ARBA00022741"/>
    </source>
</evidence>
<evidence type="ECO:0000313" key="5">
    <source>
        <dbReference type="EMBL" id="ADO82934.1"/>
    </source>
</evidence>
<dbReference type="Gene3D" id="3.30.1360.40">
    <property type="match status" value="1"/>
</dbReference>
<keyword evidence="3" id="KW-0067">ATP-binding</keyword>
<dbReference type="eggNOG" id="COG2049">
    <property type="taxonomic scope" value="Bacteria"/>
</dbReference>
<dbReference type="Pfam" id="PF02682">
    <property type="entry name" value="CT_C_D"/>
    <property type="match status" value="1"/>
</dbReference>
<dbReference type="STRING" id="572544.Ilyop_1153"/>
<dbReference type="HOGENOM" id="CLU_020207_1_0_0"/>
<evidence type="ECO:0000256" key="2">
    <source>
        <dbReference type="ARBA" id="ARBA00022801"/>
    </source>
</evidence>
<gene>
    <name evidence="5" type="ordered locus">Ilyop_1153</name>
</gene>
<protein>
    <submittedName>
        <fullName evidence="5">Allophanate hydrolase subunit 1</fullName>
    </submittedName>
</protein>
<evidence type="ECO:0000256" key="3">
    <source>
        <dbReference type="ARBA" id="ARBA00022840"/>
    </source>
</evidence>
<dbReference type="Gene3D" id="2.40.100.10">
    <property type="entry name" value="Cyclophilin-like"/>
    <property type="match status" value="1"/>
</dbReference>
<dbReference type="InterPro" id="IPR003833">
    <property type="entry name" value="CT_C_D"/>
</dbReference>
<evidence type="ECO:0000313" key="6">
    <source>
        <dbReference type="Proteomes" id="UP000006875"/>
    </source>
</evidence>
<dbReference type="KEGG" id="ipo:Ilyop_1153"/>
<evidence type="ECO:0000259" key="4">
    <source>
        <dbReference type="SMART" id="SM00796"/>
    </source>
</evidence>
<dbReference type="RefSeq" id="WP_013387601.1">
    <property type="nucleotide sequence ID" value="NC_014632.1"/>
</dbReference>
<feature type="domain" description="Carboxyltransferase" evidence="4">
    <location>
        <begin position="10"/>
        <end position="211"/>
    </location>
</feature>
<sequence length="251" mass="28413">MRVIKIYKETRYLSAGDRALVIEFGNKISEEVNSKVRSMTIAIEKEGIEGVVEITPTYRSLTVHYDPMSTSYSSLIEHFEYLENKLEKIDIPLPEIIEIPTFYGGDQCPDIANVAQHNSISVDEVINIHSSKDYLIYMLGFTPGFPYLGGMDEKIATPRLETPRTKIKKGSVGIAGSQTGIYPTDSPGGWQIIGKTPVDLYNAYSDSPILLDSGNYIKFVPVSWDEYKKIEKAVKENRYKIKKYPKKERLI</sequence>
<dbReference type="EMBL" id="CP002281">
    <property type="protein sequence ID" value="ADO82934.1"/>
    <property type="molecule type" value="Genomic_DNA"/>
</dbReference>
<dbReference type="SUPFAM" id="SSF160467">
    <property type="entry name" value="PH0987 N-terminal domain-like"/>
    <property type="match status" value="1"/>
</dbReference>
<keyword evidence="1" id="KW-0547">Nucleotide-binding</keyword>
<keyword evidence="6" id="KW-1185">Reference proteome</keyword>
<keyword evidence="2 5" id="KW-0378">Hydrolase</keyword>
<accession>E3H7Y2</accession>
<dbReference type="InterPro" id="IPR029000">
    <property type="entry name" value="Cyclophilin-like_dom_sf"/>
</dbReference>
<dbReference type="OrthoDB" id="9778567at2"/>
<organism evidence="5 6">
    <name type="scientific">Ilyobacter polytropus (strain ATCC 51220 / DSM 2926 / LMG 16218 / CuHBu1)</name>
    <dbReference type="NCBI Taxonomy" id="572544"/>
    <lineage>
        <taxon>Bacteria</taxon>
        <taxon>Fusobacteriati</taxon>
        <taxon>Fusobacteriota</taxon>
        <taxon>Fusobacteriia</taxon>
        <taxon>Fusobacteriales</taxon>
        <taxon>Fusobacteriaceae</taxon>
        <taxon>Ilyobacter</taxon>
    </lineage>
</organism>
<dbReference type="AlphaFoldDB" id="E3H7Y2"/>
<proteinExistence type="predicted"/>
<dbReference type="PANTHER" id="PTHR34698:SF2">
    <property type="entry name" value="5-OXOPROLINASE SUBUNIT B"/>
    <property type="match status" value="1"/>
</dbReference>
<dbReference type="SUPFAM" id="SSF50891">
    <property type="entry name" value="Cyclophilin-like"/>
    <property type="match status" value="1"/>
</dbReference>
<dbReference type="GO" id="GO:0005524">
    <property type="term" value="F:ATP binding"/>
    <property type="evidence" value="ECO:0007669"/>
    <property type="project" value="UniProtKB-KW"/>
</dbReference>
<dbReference type="SMART" id="SM00796">
    <property type="entry name" value="AHS1"/>
    <property type="match status" value="1"/>
</dbReference>
<dbReference type="PANTHER" id="PTHR34698">
    <property type="entry name" value="5-OXOPROLINASE SUBUNIT B"/>
    <property type="match status" value="1"/>
</dbReference>
<dbReference type="GO" id="GO:0016787">
    <property type="term" value="F:hydrolase activity"/>
    <property type="evidence" value="ECO:0007669"/>
    <property type="project" value="UniProtKB-KW"/>
</dbReference>
<dbReference type="NCBIfam" id="TIGR00370">
    <property type="entry name" value="5-oxoprolinase subunit PxpB"/>
    <property type="match status" value="1"/>
</dbReference>
<dbReference type="InterPro" id="IPR010016">
    <property type="entry name" value="PxpB"/>
</dbReference>